<feature type="compositionally biased region" description="Basic residues" evidence="1">
    <location>
        <begin position="369"/>
        <end position="379"/>
    </location>
</feature>
<feature type="compositionally biased region" description="Polar residues" evidence="1">
    <location>
        <begin position="1"/>
        <end position="28"/>
    </location>
</feature>
<keyword evidence="3" id="KW-1185">Reference proteome</keyword>
<feature type="compositionally biased region" description="Polar residues" evidence="1">
    <location>
        <begin position="59"/>
        <end position="72"/>
    </location>
</feature>
<comment type="caution">
    <text evidence="2">The sequence shown here is derived from an EMBL/GenBank/DDBJ whole genome shotgun (WGS) entry which is preliminary data.</text>
</comment>
<feature type="region of interest" description="Disordered" evidence="1">
    <location>
        <begin position="336"/>
        <end position="521"/>
    </location>
</feature>
<feature type="region of interest" description="Disordered" evidence="1">
    <location>
        <begin position="238"/>
        <end position="284"/>
    </location>
</feature>
<reference evidence="2" key="2">
    <citation type="submission" date="2023-05" db="EMBL/GenBank/DDBJ databases">
        <authorList>
            <consortium name="Lawrence Berkeley National Laboratory"/>
            <person name="Steindorff A."/>
            <person name="Hensen N."/>
            <person name="Bonometti L."/>
            <person name="Westerberg I."/>
            <person name="Brannstrom I.O."/>
            <person name="Guillou S."/>
            <person name="Cros-Aarteil S."/>
            <person name="Calhoun S."/>
            <person name="Haridas S."/>
            <person name="Kuo A."/>
            <person name="Mondo S."/>
            <person name="Pangilinan J."/>
            <person name="Riley R."/>
            <person name="Labutti K."/>
            <person name="Andreopoulos B."/>
            <person name="Lipzen A."/>
            <person name="Chen C."/>
            <person name="Yanf M."/>
            <person name="Daum C."/>
            <person name="Ng V."/>
            <person name="Clum A."/>
            <person name="Ohm R."/>
            <person name="Martin F."/>
            <person name="Silar P."/>
            <person name="Natvig D."/>
            <person name="Lalanne C."/>
            <person name="Gautier V."/>
            <person name="Ament-Velasquez S.L."/>
            <person name="Kruys A."/>
            <person name="Hutchinson M.I."/>
            <person name="Powell A.J."/>
            <person name="Barry K."/>
            <person name="Miller A.N."/>
            <person name="Grigoriev I.V."/>
            <person name="Debuchy R."/>
            <person name="Gladieux P."/>
            <person name="Thoren M.H."/>
            <person name="Johannesson H."/>
        </authorList>
    </citation>
    <scope>NUCLEOTIDE SEQUENCE</scope>
    <source>
        <strain evidence="2">CBS 141.50</strain>
    </source>
</reference>
<sequence>MADDQQGQKSAGLTLNLPSNNPFRNNAASPVGATSPASPFDDPPPRPLSRNPFLDPALTSRSSLSNIRSTPETMPLEKRPSLTAEEIFAEESLVDVPKPTGQPPGGARRGPPPPNREGRGPPPDRRGPPPNHRPTRSQEEALRARRKEEKEGRGDRGDRHGPLRSPQRRPDGPRRRLSDSSLIDVDKTTTEEERKQRERRRRERERRRRANPDQKDKFDLLDKLADLNIYGDKIVFHHDGPYDAVNRHRNREGSRRAPMQAFPEGSLNNTLGGAGPLNARPDHAAFMGHQDDEAFKEWSRGRNDPNGPVPPSKEVPVFDPFSRGNVLHGDQSLGLGTSTFLEGTPAARTAIQKREEERAAEGTGDGLQRKKSLAHRIRNMNRGGREFQSSGRVTNPEAGYGSYRSPTQSGPASASLSERNPFFSEYGGGGNSKGDDDFTLRRTETDGSKHSPTSPQSGPGLERRSTTDATGGSGGGSTGDDASQPKASGILGRMKSLKGRRQRPVPPSGDVEAAPVPGTAV</sequence>
<evidence type="ECO:0000256" key="1">
    <source>
        <dbReference type="SAM" id="MobiDB-lite"/>
    </source>
</evidence>
<accession>A0AAN6V6P6</accession>
<feature type="region of interest" description="Disordered" evidence="1">
    <location>
        <begin position="297"/>
        <end position="323"/>
    </location>
</feature>
<name>A0AAN6V6P6_9PEZI</name>
<dbReference type="Proteomes" id="UP001302676">
    <property type="component" value="Unassembled WGS sequence"/>
</dbReference>
<dbReference type="AlphaFoldDB" id="A0AAN6V6P6"/>
<proteinExistence type="predicted"/>
<dbReference type="Pfam" id="PF08316">
    <property type="entry name" value="Pal1"/>
    <property type="match status" value="1"/>
</dbReference>
<feature type="compositionally biased region" description="Basic and acidic residues" evidence="1">
    <location>
        <begin position="433"/>
        <end position="449"/>
    </location>
</feature>
<feature type="compositionally biased region" description="Basic residues" evidence="1">
    <location>
        <begin position="197"/>
        <end position="209"/>
    </location>
</feature>
<dbReference type="PANTHER" id="PTHR28307">
    <property type="entry name" value="PROTEIN PAL1"/>
    <property type="match status" value="1"/>
</dbReference>
<evidence type="ECO:0000313" key="2">
    <source>
        <dbReference type="EMBL" id="KAK4145765.1"/>
    </source>
</evidence>
<dbReference type="GO" id="GO:0005737">
    <property type="term" value="C:cytoplasm"/>
    <property type="evidence" value="ECO:0007669"/>
    <property type="project" value="TreeGrafter"/>
</dbReference>
<dbReference type="EMBL" id="MU853566">
    <property type="protein sequence ID" value="KAK4145765.1"/>
    <property type="molecule type" value="Genomic_DNA"/>
</dbReference>
<dbReference type="InterPro" id="IPR013226">
    <property type="entry name" value="Pal1"/>
</dbReference>
<organism evidence="2 3">
    <name type="scientific">Dichotomopilus funicola</name>
    <dbReference type="NCBI Taxonomy" id="1934379"/>
    <lineage>
        <taxon>Eukaryota</taxon>
        <taxon>Fungi</taxon>
        <taxon>Dikarya</taxon>
        <taxon>Ascomycota</taxon>
        <taxon>Pezizomycotina</taxon>
        <taxon>Sordariomycetes</taxon>
        <taxon>Sordariomycetidae</taxon>
        <taxon>Sordariales</taxon>
        <taxon>Chaetomiaceae</taxon>
        <taxon>Dichotomopilus</taxon>
    </lineage>
</organism>
<dbReference type="GeneID" id="87819835"/>
<feature type="compositionally biased region" description="Basic and acidic residues" evidence="1">
    <location>
        <begin position="116"/>
        <end position="127"/>
    </location>
</feature>
<dbReference type="PANTHER" id="PTHR28307:SF2">
    <property type="entry name" value="PROTEIN PAL1"/>
    <property type="match status" value="1"/>
</dbReference>
<feature type="region of interest" description="Disordered" evidence="1">
    <location>
        <begin position="1"/>
        <end position="217"/>
    </location>
</feature>
<feature type="compositionally biased region" description="Polar residues" evidence="1">
    <location>
        <begin position="404"/>
        <end position="418"/>
    </location>
</feature>
<dbReference type="RefSeq" id="XP_062639136.1">
    <property type="nucleotide sequence ID" value="XM_062783222.1"/>
</dbReference>
<feature type="compositionally biased region" description="Basic and acidic residues" evidence="1">
    <location>
        <begin position="136"/>
        <end position="161"/>
    </location>
</feature>
<gene>
    <name evidence="2" type="ORF">C8A04DRAFT_35575</name>
</gene>
<protein>
    <submittedName>
        <fullName evidence="2">Pal1 cell morphology protein-domain-containing protein</fullName>
    </submittedName>
</protein>
<evidence type="ECO:0000313" key="3">
    <source>
        <dbReference type="Proteomes" id="UP001302676"/>
    </source>
</evidence>
<feature type="compositionally biased region" description="Basic and acidic residues" evidence="1">
    <location>
        <begin position="168"/>
        <end position="196"/>
    </location>
</feature>
<reference evidence="2" key="1">
    <citation type="journal article" date="2023" name="Mol. Phylogenet. Evol.">
        <title>Genome-scale phylogeny and comparative genomics of the fungal order Sordariales.</title>
        <authorList>
            <person name="Hensen N."/>
            <person name="Bonometti L."/>
            <person name="Westerberg I."/>
            <person name="Brannstrom I.O."/>
            <person name="Guillou S."/>
            <person name="Cros-Aarteil S."/>
            <person name="Calhoun S."/>
            <person name="Haridas S."/>
            <person name="Kuo A."/>
            <person name="Mondo S."/>
            <person name="Pangilinan J."/>
            <person name="Riley R."/>
            <person name="LaButti K."/>
            <person name="Andreopoulos B."/>
            <person name="Lipzen A."/>
            <person name="Chen C."/>
            <person name="Yan M."/>
            <person name="Daum C."/>
            <person name="Ng V."/>
            <person name="Clum A."/>
            <person name="Steindorff A."/>
            <person name="Ohm R.A."/>
            <person name="Martin F."/>
            <person name="Silar P."/>
            <person name="Natvig D.O."/>
            <person name="Lalanne C."/>
            <person name="Gautier V."/>
            <person name="Ament-Velasquez S.L."/>
            <person name="Kruys A."/>
            <person name="Hutchinson M.I."/>
            <person name="Powell A.J."/>
            <person name="Barry K."/>
            <person name="Miller A.N."/>
            <person name="Grigoriev I.V."/>
            <person name="Debuchy R."/>
            <person name="Gladieux P."/>
            <person name="Hiltunen Thoren M."/>
            <person name="Johannesson H."/>
        </authorList>
    </citation>
    <scope>NUCLEOTIDE SEQUENCE</scope>
    <source>
        <strain evidence="2">CBS 141.50</strain>
    </source>
</reference>